<keyword evidence="2 3" id="KW-0694">RNA-binding</keyword>
<dbReference type="GO" id="GO:0005829">
    <property type="term" value="C:cytosol"/>
    <property type="evidence" value="ECO:0007669"/>
    <property type="project" value="TreeGrafter"/>
</dbReference>
<keyword evidence="1 3" id="KW-0963">Cytoplasm</keyword>
<dbReference type="Gene3D" id="2.40.280.10">
    <property type="match status" value="1"/>
</dbReference>
<dbReference type="PANTHER" id="PTHR30308">
    <property type="entry name" value="TMRNA-BINDING COMPONENT OF TRANS-TRANSLATION TAGGING COMPLEX"/>
    <property type="match status" value="1"/>
</dbReference>
<evidence type="ECO:0000313" key="4">
    <source>
        <dbReference type="EMBL" id="AIK96816.1"/>
    </source>
</evidence>
<dbReference type="HOGENOM" id="CLU_108953_0_1_5"/>
<gene>
    <name evidence="3" type="primary">smpB</name>
    <name evidence="4" type="ORF">ID47_08860</name>
</gene>
<dbReference type="InterPro" id="IPR000037">
    <property type="entry name" value="SsrA-bd_prot"/>
</dbReference>
<comment type="subcellular location">
    <subcellularLocation>
        <location evidence="3">Cytoplasm</location>
    </subcellularLocation>
    <text evidence="3">The tmRNA-SmpB complex associates with stalled 70S ribosomes.</text>
</comment>
<evidence type="ECO:0000313" key="5">
    <source>
        <dbReference type="Proteomes" id="UP000028926"/>
    </source>
</evidence>
<protein>
    <recommendedName>
        <fullName evidence="3">SsrA-binding protein</fullName>
    </recommendedName>
    <alternativeName>
        <fullName evidence="3">Small protein B</fullName>
    </alternativeName>
</protein>
<dbReference type="NCBIfam" id="TIGR00086">
    <property type="entry name" value="smpB"/>
    <property type="match status" value="1"/>
</dbReference>
<dbReference type="InterPro" id="IPR023620">
    <property type="entry name" value="SmpB"/>
</dbReference>
<sequence>MTKEHAHRIVAQNRRARFDYSIIEEIEAGIVLTGSEVKSLRGGRASINETYAGEMQGEIFLFNANIPIYEQANQFNHEPKRPRKLLLHKRQANKWMGAIQRKGMTLVALSVYFNNKGRAKVALALAKGKNTVDKRATIKERDWSRDKARILRGA</sequence>
<dbReference type="CDD" id="cd09294">
    <property type="entry name" value="SmpB"/>
    <property type="match status" value="1"/>
</dbReference>
<keyword evidence="5" id="KW-1185">Reference proteome</keyword>
<dbReference type="InterPro" id="IPR020081">
    <property type="entry name" value="SsrA-bd_prot_CS"/>
</dbReference>
<accession>A0A077AWJ0</accession>
<dbReference type="GO" id="GO:0070930">
    <property type="term" value="P:trans-translation-dependent protein tagging"/>
    <property type="evidence" value="ECO:0007669"/>
    <property type="project" value="TreeGrafter"/>
</dbReference>
<dbReference type="eggNOG" id="COG0691">
    <property type="taxonomic scope" value="Bacteria"/>
</dbReference>
<dbReference type="NCBIfam" id="NF003843">
    <property type="entry name" value="PRK05422.1"/>
    <property type="match status" value="1"/>
</dbReference>
<dbReference type="AlphaFoldDB" id="A0A077AWJ0"/>
<dbReference type="SUPFAM" id="SSF74982">
    <property type="entry name" value="Small protein B (SmpB)"/>
    <property type="match status" value="1"/>
</dbReference>
<dbReference type="GO" id="GO:0003723">
    <property type="term" value="F:RNA binding"/>
    <property type="evidence" value="ECO:0007669"/>
    <property type="project" value="UniProtKB-UniRule"/>
</dbReference>
<evidence type="ECO:0000256" key="2">
    <source>
        <dbReference type="ARBA" id="ARBA00022884"/>
    </source>
</evidence>
<dbReference type="GO" id="GO:0070929">
    <property type="term" value="P:trans-translation"/>
    <property type="evidence" value="ECO:0007669"/>
    <property type="project" value="UniProtKB-UniRule"/>
</dbReference>
<comment type="function">
    <text evidence="3">Required for rescue of stalled ribosomes mediated by trans-translation. Binds to transfer-messenger RNA (tmRNA), required for stable association of tmRNA with ribosomes. tmRNA and SmpB together mimic tRNA shape, replacing the anticodon stem-loop with SmpB. tmRNA is encoded by the ssrA gene; the 2 termini fold to resemble tRNA(Ala) and it encodes a 'tag peptide', a short internal open reading frame. During trans-translation Ala-aminoacylated tmRNA acts like a tRNA, entering the A-site of stalled ribosomes, displacing the stalled mRNA. The ribosome then switches to translate the ORF on the tmRNA; the nascent peptide is terminated with the 'tag peptide' encoded by the tmRNA and targeted for degradation. The ribosome is freed to recommence translation, which seems to be the essential function of trans-translation.</text>
</comment>
<dbReference type="OrthoDB" id="9805462at2"/>
<dbReference type="RefSeq" id="WP_038465544.1">
    <property type="nucleotide sequence ID" value="NZ_CP008941.1"/>
</dbReference>
<name>A0A077AWJ0_9PROT</name>
<organism evidence="4 5">
    <name type="scientific">Candidatus Odyssella acanthamoebae</name>
    <dbReference type="NCBI Taxonomy" id="91604"/>
    <lineage>
        <taxon>Bacteria</taxon>
        <taxon>Pseudomonadati</taxon>
        <taxon>Pseudomonadota</taxon>
        <taxon>Alphaproteobacteria</taxon>
        <taxon>Holosporales</taxon>
        <taxon>Candidatus Paracaedibacteraceae</taxon>
        <taxon>Candidatus Odyssella</taxon>
    </lineage>
</organism>
<comment type="similarity">
    <text evidence="3">Belongs to the SmpB family.</text>
</comment>
<dbReference type="HAMAP" id="MF_00023">
    <property type="entry name" value="SmpB"/>
    <property type="match status" value="1"/>
</dbReference>
<evidence type="ECO:0000256" key="3">
    <source>
        <dbReference type="HAMAP-Rule" id="MF_00023"/>
    </source>
</evidence>
<dbReference type="Pfam" id="PF01668">
    <property type="entry name" value="SmpB"/>
    <property type="match status" value="1"/>
</dbReference>
<dbReference type="EMBL" id="CP008941">
    <property type="protein sequence ID" value="AIK96816.1"/>
    <property type="molecule type" value="Genomic_DNA"/>
</dbReference>
<evidence type="ECO:0000256" key="1">
    <source>
        <dbReference type="ARBA" id="ARBA00022490"/>
    </source>
</evidence>
<proteinExistence type="inferred from homology"/>
<dbReference type="STRING" id="91604.ID47_08860"/>
<dbReference type="KEGG" id="paca:ID47_08860"/>
<dbReference type="PANTHER" id="PTHR30308:SF2">
    <property type="entry name" value="SSRA-BINDING PROTEIN"/>
    <property type="match status" value="1"/>
</dbReference>
<dbReference type="PROSITE" id="PS01317">
    <property type="entry name" value="SSRP"/>
    <property type="match status" value="1"/>
</dbReference>
<dbReference type="Proteomes" id="UP000028926">
    <property type="component" value="Chromosome"/>
</dbReference>
<reference evidence="4 5" key="1">
    <citation type="submission" date="2014-07" db="EMBL/GenBank/DDBJ databases">
        <title>Comparative genomic insights into amoeba endosymbionts belonging to the families of Holosporaceae and Candidatus Midichloriaceae within Rickettsiales.</title>
        <authorList>
            <person name="Wang Z."/>
            <person name="Wu M."/>
        </authorList>
    </citation>
    <scope>NUCLEOTIDE SEQUENCE [LARGE SCALE GENOMIC DNA]</scope>
    <source>
        <strain evidence="4">PRA3</strain>
    </source>
</reference>